<reference evidence="2 3" key="1">
    <citation type="submission" date="2016-11" db="EMBL/GenBank/DDBJ databases">
        <title>Complete Genome Sequence of Bradyrhizobium sp. strain J5, an isolated from soybean nodule in Hokkaido.</title>
        <authorList>
            <person name="Kanehara K."/>
        </authorList>
    </citation>
    <scope>NUCLEOTIDE SEQUENCE [LARGE SCALE GENOMIC DNA]</scope>
    <source>
        <strain evidence="2 3">J5</strain>
    </source>
</reference>
<organism evidence="2 3">
    <name type="scientific">Bradyrhizobium japonicum</name>
    <dbReference type="NCBI Taxonomy" id="375"/>
    <lineage>
        <taxon>Bacteria</taxon>
        <taxon>Pseudomonadati</taxon>
        <taxon>Pseudomonadota</taxon>
        <taxon>Alphaproteobacteria</taxon>
        <taxon>Hyphomicrobiales</taxon>
        <taxon>Nitrobacteraceae</taxon>
        <taxon>Bradyrhizobium</taxon>
    </lineage>
</organism>
<keyword evidence="1" id="KW-0732">Signal</keyword>
<dbReference type="OrthoDB" id="8374223at2"/>
<evidence type="ECO:0000313" key="3">
    <source>
        <dbReference type="Proteomes" id="UP000181962"/>
    </source>
</evidence>
<name>A0A1L3FE92_BRAJP</name>
<evidence type="ECO:0000256" key="1">
    <source>
        <dbReference type="SAM" id="SignalP"/>
    </source>
</evidence>
<sequence>MKQIKSPMTSPRNFAGLALAMAALLSVAATPLAAATDDDSFFTHLHTEKAMANVTVSPGRAGPVEIAIQLETTDETPLAARAVSVTLVDTQSGRKLAPVEASRDGEDSWHVKVAQLTPGRWMLGLGISISEADHVSVESPILIK</sequence>
<dbReference type="EMBL" id="CP017637">
    <property type="protein sequence ID" value="APG11613.1"/>
    <property type="molecule type" value="Genomic_DNA"/>
</dbReference>
<evidence type="ECO:0000313" key="2">
    <source>
        <dbReference type="EMBL" id="APG11613.1"/>
    </source>
</evidence>
<gene>
    <name evidence="2" type="ORF">BKD09_25090</name>
</gene>
<dbReference type="Proteomes" id="UP000181962">
    <property type="component" value="Chromosome"/>
</dbReference>
<dbReference type="RefSeq" id="WP_071913414.1">
    <property type="nucleotide sequence ID" value="NZ_CP017637.1"/>
</dbReference>
<feature type="signal peptide" evidence="1">
    <location>
        <begin position="1"/>
        <end position="34"/>
    </location>
</feature>
<dbReference type="AlphaFoldDB" id="A0A1L3FE92"/>
<feature type="chain" id="PRO_5009853402" evidence="1">
    <location>
        <begin position="35"/>
        <end position="144"/>
    </location>
</feature>
<protein>
    <submittedName>
        <fullName evidence="2">Uncharacterized protein</fullName>
    </submittedName>
</protein>
<accession>A0A1L3FE92</accession>
<proteinExistence type="predicted"/>